<dbReference type="HOGENOM" id="CLU_3039381_0_0_5"/>
<dbReference type="KEGG" id="acr:Acry_2278"/>
<protein>
    <submittedName>
        <fullName evidence="1">Uncharacterized protein</fullName>
    </submittedName>
</protein>
<dbReference type="Proteomes" id="UP000000245">
    <property type="component" value="Chromosome"/>
</dbReference>
<evidence type="ECO:0000313" key="2">
    <source>
        <dbReference type="Proteomes" id="UP000000245"/>
    </source>
</evidence>
<dbReference type="EMBL" id="CP000697">
    <property type="protein sequence ID" value="ABQ31473.1"/>
    <property type="molecule type" value="Genomic_DNA"/>
</dbReference>
<dbReference type="AlphaFoldDB" id="A5G0U1"/>
<proteinExistence type="predicted"/>
<reference evidence="1 2" key="1">
    <citation type="submission" date="2007-05" db="EMBL/GenBank/DDBJ databases">
        <title>Complete sequence of chromosome of Acidiphilium cryptum JF-5.</title>
        <authorList>
            <consortium name="US DOE Joint Genome Institute"/>
            <person name="Copeland A."/>
            <person name="Lucas S."/>
            <person name="Lapidus A."/>
            <person name="Barry K."/>
            <person name="Detter J.C."/>
            <person name="Glavina del Rio T."/>
            <person name="Hammon N."/>
            <person name="Israni S."/>
            <person name="Dalin E."/>
            <person name="Tice H."/>
            <person name="Pitluck S."/>
            <person name="Sims D."/>
            <person name="Brettin T."/>
            <person name="Bruce D."/>
            <person name="Han C."/>
            <person name="Schmutz J."/>
            <person name="Larimer F."/>
            <person name="Land M."/>
            <person name="Hauser L."/>
            <person name="Kyrpides N."/>
            <person name="Kim E."/>
            <person name="Magnuson T."/>
            <person name="Richardson P."/>
        </authorList>
    </citation>
    <scope>NUCLEOTIDE SEQUENCE [LARGE SCALE GENOMIC DNA]</scope>
    <source>
        <strain evidence="1 2">JF-5</strain>
    </source>
</reference>
<keyword evidence="2" id="KW-1185">Reference proteome</keyword>
<accession>A5G0U1</accession>
<organism evidence="1 2">
    <name type="scientific">Acidiphilium cryptum (strain JF-5)</name>
    <dbReference type="NCBI Taxonomy" id="349163"/>
    <lineage>
        <taxon>Bacteria</taxon>
        <taxon>Pseudomonadati</taxon>
        <taxon>Pseudomonadota</taxon>
        <taxon>Alphaproteobacteria</taxon>
        <taxon>Acetobacterales</taxon>
        <taxon>Acidocellaceae</taxon>
        <taxon>Acidiphilium</taxon>
    </lineage>
</organism>
<sequence>MPALGYLTRLGRRCGGGSAIARAAITGQMISTCGLCSSQAVTVSRHLSVNRSMT</sequence>
<evidence type="ECO:0000313" key="1">
    <source>
        <dbReference type="EMBL" id="ABQ31473.1"/>
    </source>
</evidence>
<name>A5G0U1_ACICJ</name>
<gene>
    <name evidence="1" type="ordered locus">Acry_2278</name>
</gene>